<organism evidence="3 4">
    <name type="scientific">Triticum urartu</name>
    <name type="common">Red wild einkorn</name>
    <name type="synonym">Crithodium urartu</name>
    <dbReference type="NCBI Taxonomy" id="4572"/>
    <lineage>
        <taxon>Eukaryota</taxon>
        <taxon>Viridiplantae</taxon>
        <taxon>Streptophyta</taxon>
        <taxon>Embryophyta</taxon>
        <taxon>Tracheophyta</taxon>
        <taxon>Spermatophyta</taxon>
        <taxon>Magnoliopsida</taxon>
        <taxon>Liliopsida</taxon>
        <taxon>Poales</taxon>
        <taxon>Poaceae</taxon>
        <taxon>BOP clade</taxon>
        <taxon>Pooideae</taxon>
        <taxon>Triticodae</taxon>
        <taxon>Triticeae</taxon>
        <taxon>Triticinae</taxon>
        <taxon>Triticum</taxon>
    </lineage>
</organism>
<dbReference type="InterPro" id="IPR024752">
    <property type="entry name" value="Myb/SANT-like_dom"/>
</dbReference>
<dbReference type="KEGG" id="tua:125548552"/>
<reference evidence="3" key="3">
    <citation type="submission" date="2022-06" db="UniProtKB">
        <authorList>
            <consortium name="EnsemblPlants"/>
        </authorList>
    </citation>
    <scope>IDENTIFICATION</scope>
</reference>
<dbReference type="RefSeq" id="XP_048568083.1">
    <property type="nucleotide sequence ID" value="XM_048712126.1"/>
</dbReference>
<dbReference type="EnsemblPlants" id="TuG1812G0300003163.01.T01">
    <property type="protein sequence ID" value="TuG1812G0300003163.01.T01"/>
    <property type="gene ID" value="TuG1812G0300003163.01"/>
</dbReference>
<reference evidence="4" key="1">
    <citation type="journal article" date="2013" name="Nature">
        <title>Draft genome of the wheat A-genome progenitor Triticum urartu.</title>
        <authorList>
            <person name="Ling H.Q."/>
            <person name="Zhao S."/>
            <person name="Liu D."/>
            <person name="Wang J."/>
            <person name="Sun H."/>
            <person name="Zhang C."/>
            <person name="Fan H."/>
            <person name="Li D."/>
            <person name="Dong L."/>
            <person name="Tao Y."/>
            <person name="Gao C."/>
            <person name="Wu H."/>
            <person name="Li Y."/>
            <person name="Cui Y."/>
            <person name="Guo X."/>
            <person name="Zheng S."/>
            <person name="Wang B."/>
            <person name="Yu K."/>
            <person name="Liang Q."/>
            <person name="Yang W."/>
            <person name="Lou X."/>
            <person name="Chen J."/>
            <person name="Feng M."/>
            <person name="Jian J."/>
            <person name="Zhang X."/>
            <person name="Luo G."/>
            <person name="Jiang Y."/>
            <person name="Liu J."/>
            <person name="Wang Z."/>
            <person name="Sha Y."/>
            <person name="Zhang B."/>
            <person name="Wu H."/>
            <person name="Tang D."/>
            <person name="Shen Q."/>
            <person name="Xue P."/>
            <person name="Zou S."/>
            <person name="Wang X."/>
            <person name="Liu X."/>
            <person name="Wang F."/>
            <person name="Yang Y."/>
            <person name="An X."/>
            <person name="Dong Z."/>
            <person name="Zhang K."/>
            <person name="Zhang X."/>
            <person name="Luo M.C."/>
            <person name="Dvorak J."/>
            <person name="Tong Y."/>
            <person name="Wang J."/>
            <person name="Yang H."/>
            <person name="Li Z."/>
            <person name="Wang D."/>
            <person name="Zhang A."/>
            <person name="Wang J."/>
        </authorList>
    </citation>
    <scope>NUCLEOTIDE SEQUENCE</scope>
    <source>
        <strain evidence="4">cv. G1812</strain>
    </source>
</reference>
<dbReference type="KEGG" id="tua:125546923"/>
<keyword evidence="4" id="KW-1185">Reference proteome</keyword>
<dbReference type="Gramene" id="TuG1812G0300003163.01.T01">
    <property type="protein sequence ID" value="TuG1812G0300003163.01.T01"/>
    <property type="gene ID" value="TuG1812G0300003163.01"/>
</dbReference>
<evidence type="ECO:0000313" key="4">
    <source>
        <dbReference type="Proteomes" id="UP000015106"/>
    </source>
</evidence>
<dbReference type="Proteomes" id="UP000015106">
    <property type="component" value="Chromosome 3"/>
</dbReference>
<proteinExistence type="predicted"/>
<sequence>MSKANWSPEMTTIFCNLAAKEKEKGNRPTKFLNPTGYKNVEVGFFQQTGKLYSRLQFKNKWGSLRTLYRDWLILKNTSTGLGWNDETNTVIADDEWWKKAGEENKDILQFRKCGPENLNQMSIMYEKINVTGETSMMPGGEHEVLDLEEDETEEEEVQTTQAKKAKKGPLKIDGSSSKKNPVQRDFKRMVDHLISEDVAMNSHKNSVAAEIEKIMEEVVACGANEASDEYFIATKLFVKFENRCFFNNMKTSDGKKNWLRRMYEERNRH</sequence>
<feature type="region of interest" description="Disordered" evidence="1">
    <location>
        <begin position="148"/>
        <end position="181"/>
    </location>
</feature>
<dbReference type="OrthoDB" id="683117at2759"/>
<dbReference type="EnsemblPlants" id="TuG1812G0300003399.01.T01">
    <property type="protein sequence ID" value="TuG1812G0300003399.01.T01"/>
    <property type="gene ID" value="TuG1812G0300003399.01"/>
</dbReference>
<dbReference type="Gramene" id="TuG1812G0300003399.01.T01">
    <property type="protein sequence ID" value="TuG1812G0300003399.01.T01"/>
    <property type="gene ID" value="TuG1812G0300003399.01"/>
</dbReference>
<name>A0A8R7PTM1_TRIUA</name>
<reference evidence="3" key="2">
    <citation type="submission" date="2018-03" db="EMBL/GenBank/DDBJ databases">
        <title>The Triticum urartu genome reveals the dynamic nature of wheat genome evolution.</title>
        <authorList>
            <person name="Ling H."/>
            <person name="Ma B."/>
            <person name="Shi X."/>
            <person name="Liu H."/>
            <person name="Dong L."/>
            <person name="Sun H."/>
            <person name="Cao Y."/>
            <person name="Gao Q."/>
            <person name="Zheng S."/>
            <person name="Li Y."/>
            <person name="Yu Y."/>
            <person name="Du H."/>
            <person name="Qi M."/>
            <person name="Li Y."/>
            <person name="Yu H."/>
            <person name="Cui Y."/>
            <person name="Wang N."/>
            <person name="Chen C."/>
            <person name="Wu H."/>
            <person name="Zhao Y."/>
            <person name="Zhang J."/>
            <person name="Li Y."/>
            <person name="Zhou W."/>
            <person name="Zhang B."/>
            <person name="Hu W."/>
            <person name="Eijk M."/>
            <person name="Tang J."/>
            <person name="Witsenboer H."/>
            <person name="Zhao S."/>
            <person name="Li Z."/>
            <person name="Zhang A."/>
            <person name="Wang D."/>
            <person name="Liang C."/>
        </authorList>
    </citation>
    <scope>NUCLEOTIDE SEQUENCE [LARGE SCALE GENOMIC DNA]</scope>
    <source>
        <strain evidence="3">cv. G1812</strain>
    </source>
</reference>
<dbReference type="AlphaFoldDB" id="A0A8R7PTM1"/>
<dbReference type="PANTHER" id="PTHR47069:SF11">
    <property type="entry name" value="OS04G0275550 PROTEIN"/>
    <property type="match status" value="1"/>
</dbReference>
<dbReference type="PANTHER" id="PTHR47069">
    <property type="match status" value="1"/>
</dbReference>
<evidence type="ECO:0000259" key="2">
    <source>
        <dbReference type="Pfam" id="PF12776"/>
    </source>
</evidence>
<evidence type="ECO:0000313" key="3">
    <source>
        <dbReference type="EnsemblPlants" id="TuG1812G0300003399.01.T01"/>
    </source>
</evidence>
<accession>A0A8R7PTM1</accession>
<gene>
    <name evidence="3" type="primary">LOC125548552</name>
</gene>
<feature type="compositionally biased region" description="Acidic residues" evidence="1">
    <location>
        <begin position="148"/>
        <end position="157"/>
    </location>
</feature>
<protein>
    <recommendedName>
        <fullName evidence="2">Myb/SANT-like domain-containing protein</fullName>
    </recommendedName>
</protein>
<feature type="domain" description="Myb/SANT-like" evidence="2">
    <location>
        <begin position="5"/>
        <end position="99"/>
    </location>
</feature>
<evidence type="ECO:0000256" key="1">
    <source>
        <dbReference type="SAM" id="MobiDB-lite"/>
    </source>
</evidence>
<dbReference type="Pfam" id="PF12776">
    <property type="entry name" value="Myb_DNA-bind_3"/>
    <property type="match status" value="1"/>
</dbReference>
<dbReference type="GeneID" id="125548552"/>